<dbReference type="Pfam" id="PF17760">
    <property type="entry name" value="UvrA_inter"/>
    <property type="match status" value="1"/>
</dbReference>
<dbReference type="AlphaFoldDB" id="A0A2N8PLB0"/>
<dbReference type="PROSITE" id="PS00211">
    <property type="entry name" value="ABC_TRANSPORTER_1"/>
    <property type="match status" value="2"/>
</dbReference>
<dbReference type="InterPro" id="IPR027417">
    <property type="entry name" value="P-loop_NTPase"/>
</dbReference>
<dbReference type="FunFam" id="1.20.1580.10:FF:000003">
    <property type="entry name" value="UvrABC system protein A"/>
    <property type="match status" value="1"/>
</dbReference>
<evidence type="ECO:0000256" key="1">
    <source>
        <dbReference type="ARBA" id="ARBA00004496"/>
    </source>
</evidence>
<dbReference type="RefSeq" id="WP_102923857.1">
    <property type="nucleotide sequence ID" value="NZ_LJSN01000002.1"/>
</dbReference>
<keyword evidence="14 18" id="KW-0742">SOS response</keyword>
<feature type="compositionally biased region" description="Low complexity" evidence="19">
    <location>
        <begin position="982"/>
        <end position="995"/>
    </location>
</feature>
<dbReference type="InterPro" id="IPR017871">
    <property type="entry name" value="ABC_transporter-like_CS"/>
</dbReference>
<protein>
    <recommendedName>
        <fullName evidence="16 18">UvrABC system protein A</fullName>
        <shortName evidence="18">UvrA protein</shortName>
    </recommendedName>
    <alternativeName>
        <fullName evidence="17 18">Excinuclease ABC subunit A</fullName>
    </alternativeName>
</protein>
<dbReference type="Gene3D" id="3.40.50.300">
    <property type="entry name" value="P-loop containing nucleotide triphosphate hydrolases"/>
    <property type="match status" value="2"/>
</dbReference>
<feature type="zinc finger region" description="C4-type" evidence="18">
    <location>
        <begin position="744"/>
        <end position="770"/>
    </location>
</feature>
<proteinExistence type="inferred from homology"/>
<dbReference type="Gene3D" id="3.30.1490.20">
    <property type="entry name" value="ATP-grasp fold, A domain"/>
    <property type="match status" value="1"/>
</dbReference>
<keyword evidence="12 18" id="KW-0238">DNA-binding</keyword>
<dbReference type="GO" id="GO:0008270">
    <property type="term" value="F:zinc ion binding"/>
    <property type="evidence" value="ECO:0007669"/>
    <property type="project" value="UniProtKB-UniRule"/>
</dbReference>
<evidence type="ECO:0000256" key="12">
    <source>
        <dbReference type="ARBA" id="ARBA00023125"/>
    </source>
</evidence>
<evidence type="ECO:0000256" key="13">
    <source>
        <dbReference type="ARBA" id="ARBA00023204"/>
    </source>
</evidence>
<evidence type="ECO:0000256" key="17">
    <source>
        <dbReference type="ARBA" id="ARBA00042156"/>
    </source>
</evidence>
<evidence type="ECO:0000259" key="20">
    <source>
        <dbReference type="PROSITE" id="PS50893"/>
    </source>
</evidence>
<dbReference type="Gene3D" id="1.10.8.280">
    <property type="entry name" value="ABC transporter ATPase domain-like"/>
    <property type="match status" value="1"/>
</dbReference>
<dbReference type="HAMAP" id="MF_00205">
    <property type="entry name" value="UvrA"/>
    <property type="match status" value="1"/>
</dbReference>
<keyword evidence="13 18" id="KW-0234">DNA repair</keyword>
<keyword evidence="7 18" id="KW-0228">DNA excision</keyword>
<dbReference type="Gene3D" id="1.20.1580.10">
    <property type="entry name" value="ABC transporter ATPase like domain"/>
    <property type="match status" value="2"/>
</dbReference>
<reference evidence="22" key="1">
    <citation type="submission" date="2015-09" db="EMBL/GenBank/DDBJ databases">
        <authorList>
            <person name="Graham D.E."/>
            <person name="Mahan K.M."/>
            <person name="Klingeman D.M."/>
            <person name="Fida T."/>
            <person name="Giannone R.J."/>
            <person name="Hettich R.L."/>
            <person name="Parry R.J."/>
            <person name="Spain J.C."/>
        </authorList>
    </citation>
    <scope>NUCLEOTIDE SEQUENCE [LARGE SCALE GENOMIC DNA]</scope>
    <source>
        <strain evidence="22">JCM 4701</strain>
    </source>
</reference>
<evidence type="ECO:0000313" key="21">
    <source>
        <dbReference type="EMBL" id="PNE41804.1"/>
    </source>
</evidence>
<dbReference type="Proteomes" id="UP000236047">
    <property type="component" value="Unassembled WGS sequence"/>
</dbReference>
<name>A0A2N8PLB0_STRNR</name>
<evidence type="ECO:0000256" key="6">
    <source>
        <dbReference type="ARBA" id="ARBA00022763"/>
    </source>
</evidence>
<feature type="region of interest" description="Disordered" evidence="19">
    <location>
        <begin position="982"/>
        <end position="1037"/>
    </location>
</feature>
<dbReference type="PANTHER" id="PTHR43152:SF3">
    <property type="entry name" value="UVRABC SYSTEM PROTEIN A"/>
    <property type="match status" value="1"/>
</dbReference>
<evidence type="ECO:0000256" key="9">
    <source>
        <dbReference type="ARBA" id="ARBA00022833"/>
    </source>
</evidence>
<keyword evidence="6 18" id="KW-0227">DNA damage</keyword>
<dbReference type="GO" id="GO:0009381">
    <property type="term" value="F:excinuclease ABC activity"/>
    <property type="evidence" value="ECO:0007669"/>
    <property type="project" value="UniProtKB-UniRule"/>
</dbReference>
<dbReference type="GO" id="GO:0009432">
    <property type="term" value="P:SOS response"/>
    <property type="evidence" value="ECO:0007669"/>
    <property type="project" value="UniProtKB-UniRule"/>
</dbReference>
<sequence length="1037" mass="113105">MADRLIVRGAREHNLRNVSLDLPRDSLIVFTGLSGSGKSSLAFDTIFAEGQRRYVESLSSYARQFLGQMDKPDVDFIEGLSPAVSIDQKSTSRNPRSTVGTITEVYDYLRLLFARIGKPHCPQCARPIARQSPQAIVDKVLELPEGSRFQVLSPLVRERKGEFVDLFSDLQTKGYSRARVDGETIQLTDPPKLKKQEKHTIEVVIDRLTVKESAKRRLTDSVETALGLSGGMVILDFVDLDADDPQRERMYSEHLYCAYDDLSFEELEPRSFSFNSPFGACPDCTGIGTRMEVDPELIIPDEERSLDEGAIHPWSGGHTKDYFGRLVGALADALGFRTDIPWAGLPQRAKKALLHGHKTQIEVRYRNRYGRQRAYTTAFEGAVPFVKRRHSEAESDSSRERFEGYMREVPCPTCEGTRLKPIVLAVTVQEKSIAEVAAMSISDCADFLRSMTLNSREKTIAERVLKEVNERLKFLVDVGLDYLSLNRAAGTLSGGEAQRIRLATQIGSGLVGVLYVLDEPSIGLHQRDNHRLIETLVRLRDMGNTLIVVEHDEDTIKVADWVVDIGPGAGEHGGKVVHSGPMKQLLANKDSITGQYLSGKKAIATPDVRRPTDPSRRLTVHGAKENNLRDIDVSFPLGVLSAVTGVSGSGKSTLVNDILYTHLARELNGAKSVPGRHTRVAGDDLVDKVVHVDQSPIGRTPRSNPATYTGVFDHVRKLFAETMEAKVRGYLPGRFSFNVKGGRCENCSGDGTIKIEMNFLPDVYVPCEVCHGARYNRETLEVHYKGKSIAEVLDMPIEEALSFFEAVPTIARHLRTLNEVGLGYVRLGQSAPTLSGGEAQRVKLASELQKRSTGSTVYVLDEPTTGLHFEDISKLIKVLSGLVDKGNTVIVIEHNLDVIKTADWVIDMGPEGGSGGGMVVAEGTPEQVASIPASHTGKFLRDILGDRVSDAALVDGGPQKPAARKTAAKKTVAKKAVAAASAGKTTVTASTAAKKAAAKKTTAKKAAAKKDAAATAEKAPAKKTAAKKTATRARRAS</sequence>
<keyword evidence="10 18" id="KW-0067">ATP-binding</keyword>
<dbReference type="EMBL" id="LJSN01000002">
    <property type="protein sequence ID" value="PNE41804.1"/>
    <property type="molecule type" value="Genomic_DNA"/>
</dbReference>
<keyword evidence="8 18" id="KW-0863">Zinc-finger</keyword>
<dbReference type="InterPro" id="IPR041552">
    <property type="entry name" value="UvrA_DNA-bd"/>
</dbReference>
<gene>
    <name evidence="18" type="primary">uvrA</name>
    <name evidence="21" type="ORF">AOB60_14500</name>
</gene>
<dbReference type="NCBIfam" id="TIGR00630">
    <property type="entry name" value="uvra"/>
    <property type="match status" value="1"/>
</dbReference>
<comment type="function">
    <text evidence="18">The UvrABC repair system catalyzes the recognition and processing of DNA lesions. UvrA is an ATPase and a DNA-binding protein. A damage recognition complex composed of 2 UvrA and 2 UvrB subunits scans DNA for abnormalities. When the presence of a lesion has been verified by UvrB, the UvrA molecules dissociate.</text>
</comment>
<dbReference type="InterPro" id="IPR041102">
    <property type="entry name" value="UvrA_inter"/>
</dbReference>
<keyword evidence="9 18" id="KW-0862">Zinc</keyword>
<keyword evidence="3 18" id="KW-0479">Metal-binding</keyword>
<evidence type="ECO:0000256" key="2">
    <source>
        <dbReference type="ARBA" id="ARBA00022490"/>
    </source>
</evidence>
<evidence type="ECO:0000256" key="8">
    <source>
        <dbReference type="ARBA" id="ARBA00022771"/>
    </source>
</evidence>
<feature type="compositionally biased region" description="Basic residues" evidence="19">
    <location>
        <begin position="996"/>
        <end position="1007"/>
    </location>
</feature>
<dbReference type="GO" id="GO:0005524">
    <property type="term" value="F:ATP binding"/>
    <property type="evidence" value="ECO:0007669"/>
    <property type="project" value="UniProtKB-UniRule"/>
</dbReference>
<keyword evidence="5 18" id="KW-0547">Nucleotide-binding</keyword>
<accession>A0A2N8PLB0</accession>
<dbReference type="GO" id="GO:0016887">
    <property type="term" value="F:ATP hydrolysis activity"/>
    <property type="evidence" value="ECO:0007669"/>
    <property type="project" value="InterPro"/>
</dbReference>
<dbReference type="GO" id="GO:0005737">
    <property type="term" value="C:cytoplasm"/>
    <property type="evidence" value="ECO:0007669"/>
    <property type="project" value="UniProtKB-SubCell"/>
</dbReference>
<evidence type="ECO:0000313" key="22">
    <source>
        <dbReference type="Proteomes" id="UP000236047"/>
    </source>
</evidence>
<dbReference type="CDD" id="cd03270">
    <property type="entry name" value="ABC_UvrA_I"/>
    <property type="match status" value="1"/>
</dbReference>
<evidence type="ECO:0000256" key="14">
    <source>
        <dbReference type="ARBA" id="ARBA00023236"/>
    </source>
</evidence>
<keyword evidence="11 18" id="KW-0267">Excision nuclease</keyword>
<dbReference type="InterPro" id="IPR013815">
    <property type="entry name" value="ATP_grasp_subdomain_1"/>
</dbReference>
<evidence type="ECO:0000256" key="5">
    <source>
        <dbReference type="ARBA" id="ARBA00022741"/>
    </source>
</evidence>
<dbReference type="GO" id="GO:0009380">
    <property type="term" value="C:excinuclease repair complex"/>
    <property type="evidence" value="ECO:0007669"/>
    <property type="project" value="InterPro"/>
</dbReference>
<dbReference type="NCBIfam" id="NF001503">
    <property type="entry name" value="PRK00349.1"/>
    <property type="match status" value="1"/>
</dbReference>
<evidence type="ECO:0000256" key="11">
    <source>
        <dbReference type="ARBA" id="ARBA00022881"/>
    </source>
</evidence>
<dbReference type="FunFam" id="1.20.1580.10:FF:000002">
    <property type="entry name" value="UvrABC system protein A"/>
    <property type="match status" value="1"/>
</dbReference>
<comment type="subunit">
    <text evidence="18">Forms a heterotetramer with UvrB during the search for lesions.</text>
</comment>
<keyword evidence="2 18" id="KW-0963">Cytoplasm</keyword>
<dbReference type="GO" id="GO:0003677">
    <property type="term" value="F:DNA binding"/>
    <property type="evidence" value="ECO:0007669"/>
    <property type="project" value="UniProtKB-UniRule"/>
</dbReference>
<dbReference type="InterPro" id="IPR003439">
    <property type="entry name" value="ABC_transporter-like_ATP-bd"/>
</dbReference>
<evidence type="ECO:0000256" key="10">
    <source>
        <dbReference type="ARBA" id="ARBA00022840"/>
    </source>
</evidence>
<comment type="subcellular location">
    <subcellularLocation>
        <location evidence="1 18">Cytoplasm</location>
    </subcellularLocation>
</comment>
<organism evidence="21 22">
    <name type="scientific">Streptomyces noursei</name>
    <name type="common">Streptomyces albulus</name>
    <dbReference type="NCBI Taxonomy" id="1971"/>
    <lineage>
        <taxon>Bacteria</taxon>
        <taxon>Bacillati</taxon>
        <taxon>Actinomycetota</taxon>
        <taxon>Actinomycetes</taxon>
        <taxon>Kitasatosporales</taxon>
        <taxon>Streptomycetaceae</taxon>
        <taxon>Streptomyces</taxon>
    </lineage>
</organism>
<feature type="compositionally biased region" description="Basic residues" evidence="19">
    <location>
        <begin position="1024"/>
        <end position="1037"/>
    </location>
</feature>
<keyword evidence="4 18" id="KW-0677">Repeat</keyword>
<dbReference type="PANTHER" id="PTHR43152">
    <property type="entry name" value="UVRABC SYSTEM PROTEIN A"/>
    <property type="match status" value="1"/>
</dbReference>
<comment type="caution">
    <text evidence="18">Lacks conserved residue(s) required for the propagation of feature annotation.</text>
</comment>
<comment type="caution">
    <text evidence="21">The sequence shown here is derived from an EMBL/GenBank/DDBJ whole genome shotgun (WGS) entry which is preliminary data.</text>
</comment>
<keyword evidence="22" id="KW-1185">Reference proteome</keyword>
<evidence type="ECO:0000256" key="3">
    <source>
        <dbReference type="ARBA" id="ARBA00022723"/>
    </source>
</evidence>
<evidence type="ECO:0000256" key="7">
    <source>
        <dbReference type="ARBA" id="ARBA00022769"/>
    </source>
</evidence>
<dbReference type="SUPFAM" id="SSF52540">
    <property type="entry name" value="P-loop containing nucleoside triphosphate hydrolases"/>
    <property type="match status" value="2"/>
</dbReference>
<evidence type="ECO:0000256" key="19">
    <source>
        <dbReference type="SAM" id="MobiDB-lite"/>
    </source>
</evidence>
<comment type="similarity">
    <text evidence="15 18">Belongs to the ABC transporter superfamily. UvrA family.</text>
</comment>
<feature type="domain" description="ABC transporter" evidence="20">
    <location>
        <begin position="603"/>
        <end position="941"/>
    </location>
</feature>
<feature type="binding site" evidence="18">
    <location>
        <begin position="645"/>
        <end position="652"/>
    </location>
    <ligand>
        <name>ATP</name>
        <dbReference type="ChEBI" id="CHEBI:30616"/>
    </ligand>
</feature>
<dbReference type="CDD" id="cd03271">
    <property type="entry name" value="ABC_UvrA_II"/>
    <property type="match status" value="1"/>
</dbReference>
<dbReference type="InterPro" id="IPR004602">
    <property type="entry name" value="UvrA"/>
</dbReference>
<dbReference type="GO" id="GO:0006289">
    <property type="term" value="P:nucleotide-excision repair"/>
    <property type="evidence" value="ECO:0007669"/>
    <property type="project" value="UniProtKB-UniRule"/>
</dbReference>
<feature type="binding site" evidence="18">
    <location>
        <begin position="32"/>
        <end position="39"/>
    </location>
    <ligand>
        <name>ATP</name>
        <dbReference type="ChEBI" id="CHEBI:30616"/>
    </ligand>
</feature>
<evidence type="ECO:0000256" key="16">
    <source>
        <dbReference type="ARBA" id="ARBA00039316"/>
    </source>
</evidence>
<evidence type="ECO:0000256" key="18">
    <source>
        <dbReference type="HAMAP-Rule" id="MF_00205"/>
    </source>
</evidence>
<evidence type="ECO:0000256" key="15">
    <source>
        <dbReference type="ARBA" id="ARBA00038000"/>
    </source>
</evidence>
<evidence type="ECO:0000256" key="4">
    <source>
        <dbReference type="ARBA" id="ARBA00022737"/>
    </source>
</evidence>
<dbReference type="Pfam" id="PF17755">
    <property type="entry name" value="UvrA_DNA-bind"/>
    <property type="match status" value="1"/>
</dbReference>
<dbReference type="PROSITE" id="PS50893">
    <property type="entry name" value="ABC_TRANSPORTER_2"/>
    <property type="match status" value="1"/>
</dbReference>